<comment type="similarity">
    <text evidence="10">Belongs to the deoxyhypusine hydroxylase family.</text>
</comment>
<keyword evidence="5 10" id="KW-0560">Oxidoreductase</keyword>
<dbReference type="PANTHER" id="PTHR12697">
    <property type="entry name" value="PBS LYASE HEAT-LIKE PROTEIN"/>
    <property type="match status" value="1"/>
</dbReference>
<dbReference type="EMBL" id="AZIL01000609">
    <property type="protein sequence ID" value="EWM26777.1"/>
    <property type="molecule type" value="Genomic_DNA"/>
</dbReference>
<dbReference type="EC" id="1.14.99.29" evidence="10"/>
<dbReference type="Pfam" id="PF13646">
    <property type="entry name" value="HEAT_2"/>
    <property type="match status" value="2"/>
</dbReference>
<feature type="binding site" evidence="10">
    <location>
        <position position="281"/>
    </location>
    <ligand>
        <name>Fe cation</name>
        <dbReference type="ChEBI" id="CHEBI:24875"/>
        <label>2</label>
    </ligand>
</feature>
<feature type="binding site" evidence="10">
    <location>
        <position position="119"/>
    </location>
    <ligand>
        <name>Fe cation</name>
        <dbReference type="ChEBI" id="CHEBI:24875"/>
        <label>1</label>
    </ligand>
</feature>
<feature type="repeat" description="HEAT" evidence="11">
    <location>
        <begin position="99"/>
        <end position="139"/>
    </location>
</feature>
<dbReference type="PANTHER" id="PTHR12697:SF5">
    <property type="entry name" value="DEOXYHYPUSINE HYDROXYLASE"/>
    <property type="match status" value="1"/>
</dbReference>
<evidence type="ECO:0000256" key="1">
    <source>
        <dbReference type="ARBA" id="ARBA00000068"/>
    </source>
</evidence>
<keyword evidence="7 10" id="KW-0503">Monooxygenase</keyword>
<evidence type="ECO:0000256" key="8">
    <source>
        <dbReference type="ARBA" id="ARBA00023256"/>
    </source>
</evidence>
<proteinExistence type="inferred from homology"/>
<evidence type="ECO:0000256" key="10">
    <source>
        <dbReference type="HAMAP-Rule" id="MF_03101"/>
    </source>
</evidence>
<keyword evidence="4" id="KW-0677">Repeat</keyword>
<feature type="binding site" evidence="10">
    <location>
        <position position="85"/>
    </location>
    <ligand>
        <name>Fe cation</name>
        <dbReference type="ChEBI" id="CHEBI:24875"/>
        <label>1</label>
    </ligand>
</feature>
<evidence type="ECO:0000256" key="4">
    <source>
        <dbReference type="ARBA" id="ARBA00022737"/>
    </source>
</evidence>
<comment type="cofactor">
    <cofactor evidence="10">
        <name>Fe(2+)</name>
        <dbReference type="ChEBI" id="CHEBI:29033"/>
    </cofactor>
    <text evidence="10">Binds 2 Fe(2+) ions per subunit.</text>
</comment>
<keyword evidence="3 10" id="KW-0479">Metal-binding</keyword>
<evidence type="ECO:0000313" key="12">
    <source>
        <dbReference type="EMBL" id="EWM26777.1"/>
    </source>
</evidence>
<sequence length="338" mass="36650">MSSMQFCSCTMTFASTHLPPLHLDSGLVRMAPDVAVLRKCLLDVSQPIQKRTHAAFVLRTDGESEAVSAIGEALRNKQDSALLRHELAYVLGQIGDRKACPNLIAVLSDENDDSMVRHEAAEALGAIGEVEAVPVLETFVRDSVPEVADTCRLSLDLIRWRHQGGEDASLAQEKGQIGLDKSPYMSVDPAPADRVDVSTAELEARLLDTSLPLFARYRAMFSLRNRNTTEAVAALAQGLKDPSPLFRHEVAYVFGQMQNPASVPALKAVLEDGTEHRMVRHEAAEALGAVGGADCEGVLARFVRDEEVVVRESCEVALGIAEYWGESVAREVVESSAS</sequence>
<keyword evidence="13" id="KW-1185">Reference proteome</keyword>
<dbReference type="UniPathway" id="UPA00354"/>
<dbReference type="SUPFAM" id="SSF48371">
    <property type="entry name" value="ARM repeat"/>
    <property type="match status" value="1"/>
</dbReference>
<dbReference type="InterPro" id="IPR011989">
    <property type="entry name" value="ARM-like"/>
</dbReference>
<dbReference type="InterPro" id="IPR004155">
    <property type="entry name" value="PBS_lyase_HEAT"/>
</dbReference>
<evidence type="ECO:0000256" key="3">
    <source>
        <dbReference type="ARBA" id="ARBA00022723"/>
    </source>
</evidence>
<feature type="binding site" evidence="10">
    <location>
        <position position="86"/>
    </location>
    <ligand>
        <name>Fe cation</name>
        <dbReference type="ChEBI" id="CHEBI:24875"/>
        <label>1</label>
    </ligand>
</feature>
<comment type="function">
    <text evidence="10">Catalyzes the hydroxylation of the N(6)-(4-aminobutyl)-L-lysine intermediate to form hypusine, an essential post-translational modification only found in mature eIF-5A factor.</text>
</comment>
<dbReference type="SMART" id="SM00567">
    <property type="entry name" value="EZ_HEAT"/>
    <property type="match status" value="6"/>
</dbReference>
<dbReference type="InterPro" id="IPR016024">
    <property type="entry name" value="ARM-type_fold"/>
</dbReference>
<evidence type="ECO:0000256" key="7">
    <source>
        <dbReference type="ARBA" id="ARBA00023033"/>
    </source>
</evidence>
<dbReference type="GO" id="GO:0046872">
    <property type="term" value="F:metal ion binding"/>
    <property type="evidence" value="ECO:0007669"/>
    <property type="project" value="UniProtKB-KW"/>
</dbReference>
<comment type="catalytic activity">
    <reaction evidence="1 10">
        <text>[eIF5A protein]-deoxyhypusine + AH2 + O2 = [eIF5A protein]-hypusine + A + H2O</text>
        <dbReference type="Rhea" id="RHEA:14101"/>
        <dbReference type="Rhea" id="RHEA-COMP:10144"/>
        <dbReference type="Rhea" id="RHEA-COMP:12592"/>
        <dbReference type="ChEBI" id="CHEBI:13193"/>
        <dbReference type="ChEBI" id="CHEBI:15377"/>
        <dbReference type="ChEBI" id="CHEBI:15379"/>
        <dbReference type="ChEBI" id="CHEBI:17499"/>
        <dbReference type="ChEBI" id="CHEBI:82657"/>
        <dbReference type="ChEBI" id="CHEBI:91175"/>
        <dbReference type="EC" id="1.14.99.29"/>
    </reaction>
</comment>
<dbReference type="OrthoDB" id="421002at2759"/>
<dbReference type="HAMAP" id="MF_03101">
    <property type="entry name" value="Deoxyhypusine_hydroxylase"/>
    <property type="match status" value="1"/>
</dbReference>
<evidence type="ECO:0000256" key="6">
    <source>
        <dbReference type="ARBA" id="ARBA00023004"/>
    </source>
</evidence>
<name>W7TL38_9STRA</name>
<feature type="binding site" evidence="10">
    <location>
        <position position="249"/>
    </location>
    <ligand>
        <name>Fe cation</name>
        <dbReference type="ChEBI" id="CHEBI:24875"/>
        <label>2</label>
    </ligand>
</feature>
<keyword evidence="6 10" id="KW-0408">Iron</keyword>
<protein>
    <recommendedName>
        <fullName evidence="10">Deoxyhypusine hydroxylase</fullName>
        <shortName evidence="10">DOHH</shortName>
        <ecNumber evidence="10">1.14.99.29</ecNumber>
    </recommendedName>
    <alternativeName>
        <fullName evidence="10">Deoxyhypusine dioxygenase</fullName>
    </alternativeName>
    <alternativeName>
        <fullName evidence="10">Deoxyhypusine monooxygenase</fullName>
    </alternativeName>
</protein>
<evidence type="ECO:0000256" key="2">
    <source>
        <dbReference type="ARBA" id="ARBA00005041"/>
    </source>
</evidence>
<reference evidence="12 13" key="1">
    <citation type="journal article" date="2014" name="Mol. Plant">
        <title>Chromosome Scale Genome Assembly and Transcriptome Profiling of Nannochloropsis gaditana in Nitrogen Depletion.</title>
        <authorList>
            <person name="Corteggiani Carpinelli E."/>
            <person name="Telatin A."/>
            <person name="Vitulo N."/>
            <person name="Forcato C."/>
            <person name="D'Angelo M."/>
            <person name="Schiavon R."/>
            <person name="Vezzi A."/>
            <person name="Giacometti G.M."/>
            <person name="Morosinotto T."/>
            <person name="Valle G."/>
        </authorList>
    </citation>
    <scope>NUCLEOTIDE SEQUENCE [LARGE SCALE GENOMIC DNA]</scope>
    <source>
        <strain evidence="12 13">B-31</strain>
    </source>
</reference>
<evidence type="ECO:0000313" key="13">
    <source>
        <dbReference type="Proteomes" id="UP000019335"/>
    </source>
</evidence>
<feature type="binding site" evidence="10">
    <location>
        <position position="248"/>
    </location>
    <ligand>
        <name>Fe cation</name>
        <dbReference type="ChEBI" id="CHEBI:24875"/>
        <label>2</label>
    </ligand>
</feature>
<feature type="binding site" evidence="10">
    <location>
        <position position="282"/>
    </location>
    <ligand>
        <name>Fe cation</name>
        <dbReference type="ChEBI" id="CHEBI:24875"/>
        <label>2</label>
    </ligand>
</feature>
<comment type="caution">
    <text evidence="12">The sequence shown here is derived from an EMBL/GenBank/DDBJ whole genome shotgun (WGS) entry which is preliminary data.</text>
</comment>
<dbReference type="PROSITE" id="PS50077">
    <property type="entry name" value="HEAT_REPEAT"/>
    <property type="match status" value="1"/>
</dbReference>
<accession>W7TL38</accession>
<dbReference type="Gene3D" id="1.25.10.10">
    <property type="entry name" value="Leucine-rich Repeat Variant"/>
    <property type="match status" value="2"/>
</dbReference>
<feature type="binding site" evidence="10">
    <location>
        <position position="118"/>
    </location>
    <ligand>
        <name>Fe cation</name>
        <dbReference type="ChEBI" id="CHEBI:24875"/>
        <label>1</label>
    </ligand>
</feature>
<evidence type="ECO:0000256" key="9">
    <source>
        <dbReference type="ARBA" id="ARBA00045876"/>
    </source>
</evidence>
<comment type="function">
    <text evidence="9">Catalyzes the hydroxylation of the N(6)-(4-aminobutyl)-L-lysine intermediate produced by deoxyhypusine synthase/DHPS on a critical lysine of the eukaryotic translation initiation factor 5A/eIF-5A. This is the second step of the post-translational modification of that lysine into an unusual amino acid residue named hypusine. Hypusination is unique to mature eIF-5A factor and is essential for its function.</text>
</comment>
<keyword evidence="8 10" id="KW-0386">Hypusine biosynthesis</keyword>
<dbReference type="InterPro" id="IPR027517">
    <property type="entry name" value="Deoxyhypusine_hydroxylase"/>
</dbReference>
<dbReference type="GO" id="GO:0019135">
    <property type="term" value="F:deoxyhypusine monooxygenase activity"/>
    <property type="evidence" value="ECO:0007669"/>
    <property type="project" value="UniProtKB-UniRule"/>
</dbReference>
<dbReference type="Proteomes" id="UP000019335">
    <property type="component" value="Chromosome 8"/>
</dbReference>
<comment type="pathway">
    <text evidence="2 10">Protein modification; eIF5A hypusination.</text>
</comment>
<dbReference type="AlphaFoldDB" id="W7TL38"/>
<evidence type="ECO:0000256" key="11">
    <source>
        <dbReference type="PROSITE-ProRule" id="PRU00103"/>
    </source>
</evidence>
<gene>
    <name evidence="12" type="ORF">Naga_100001g89</name>
</gene>
<organism evidence="12 13">
    <name type="scientific">Nannochloropsis gaditana</name>
    <dbReference type="NCBI Taxonomy" id="72520"/>
    <lineage>
        <taxon>Eukaryota</taxon>
        <taxon>Sar</taxon>
        <taxon>Stramenopiles</taxon>
        <taxon>Ochrophyta</taxon>
        <taxon>Eustigmatophyceae</taxon>
        <taxon>Eustigmatales</taxon>
        <taxon>Monodopsidaceae</taxon>
        <taxon>Nannochloropsis</taxon>
    </lineage>
</organism>
<evidence type="ECO:0000256" key="5">
    <source>
        <dbReference type="ARBA" id="ARBA00023002"/>
    </source>
</evidence>
<dbReference type="InterPro" id="IPR021133">
    <property type="entry name" value="HEAT_type_2"/>
</dbReference>